<organism evidence="1 2">
    <name type="scientific">Russula earlei</name>
    <dbReference type="NCBI Taxonomy" id="71964"/>
    <lineage>
        <taxon>Eukaryota</taxon>
        <taxon>Fungi</taxon>
        <taxon>Dikarya</taxon>
        <taxon>Basidiomycota</taxon>
        <taxon>Agaricomycotina</taxon>
        <taxon>Agaricomycetes</taxon>
        <taxon>Russulales</taxon>
        <taxon>Russulaceae</taxon>
        <taxon>Russula</taxon>
    </lineage>
</organism>
<dbReference type="Proteomes" id="UP001207468">
    <property type="component" value="Unassembled WGS sequence"/>
</dbReference>
<accession>A0ACC0TUT5</accession>
<name>A0ACC0TUT5_9AGAM</name>
<gene>
    <name evidence="1" type="ORF">F5148DRAFT_1004746</name>
</gene>
<keyword evidence="2" id="KW-1185">Reference proteome</keyword>
<dbReference type="EMBL" id="JAGFNK010000571">
    <property type="protein sequence ID" value="KAI9448663.1"/>
    <property type="molecule type" value="Genomic_DNA"/>
</dbReference>
<sequence length="129" mass="14754">MTSGAIPCRPPVNLHLPPQSAARRGPWRKLVPETRRRTGRVRKTWLPFRRGVHPSMTAAMITLGITPLLTTRPSLPMRETQRRTLPVGEGRVSVRLRPRPRGHQHRRSLHPRVQPGTIPLKLSSRTRVR</sequence>
<evidence type="ECO:0000313" key="1">
    <source>
        <dbReference type="EMBL" id="KAI9448663.1"/>
    </source>
</evidence>
<proteinExistence type="predicted"/>
<evidence type="ECO:0000313" key="2">
    <source>
        <dbReference type="Proteomes" id="UP001207468"/>
    </source>
</evidence>
<comment type="caution">
    <text evidence="1">The sequence shown here is derived from an EMBL/GenBank/DDBJ whole genome shotgun (WGS) entry which is preliminary data.</text>
</comment>
<protein>
    <submittedName>
        <fullName evidence="1">Uncharacterized protein</fullName>
    </submittedName>
</protein>
<reference evidence="1" key="1">
    <citation type="submission" date="2021-03" db="EMBL/GenBank/DDBJ databases">
        <title>Evolutionary priming and transition to the ectomycorrhizal habit in an iconic lineage of mushroom-forming fungi: is preadaptation a requirement?</title>
        <authorList>
            <consortium name="DOE Joint Genome Institute"/>
            <person name="Looney B.P."/>
            <person name="Miyauchi S."/>
            <person name="Morin E."/>
            <person name="Drula E."/>
            <person name="Courty P.E."/>
            <person name="Chicoki N."/>
            <person name="Fauchery L."/>
            <person name="Kohler A."/>
            <person name="Kuo A."/>
            <person name="LaButti K."/>
            <person name="Pangilinan J."/>
            <person name="Lipzen A."/>
            <person name="Riley R."/>
            <person name="Andreopoulos W."/>
            <person name="He G."/>
            <person name="Johnson J."/>
            <person name="Barry K.W."/>
            <person name="Grigoriev I.V."/>
            <person name="Nagy L."/>
            <person name="Hibbett D."/>
            <person name="Henrissat B."/>
            <person name="Matheny P.B."/>
            <person name="Labbe J."/>
            <person name="Martin A.F."/>
        </authorList>
    </citation>
    <scope>NUCLEOTIDE SEQUENCE</scope>
    <source>
        <strain evidence="1">BPL698</strain>
    </source>
</reference>